<dbReference type="Proteomes" id="UP001055879">
    <property type="component" value="Linkage Group LG01"/>
</dbReference>
<reference evidence="2" key="1">
    <citation type="journal article" date="2022" name="Mol. Ecol. Resour.">
        <title>The genomes of chicory, endive, great burdock and yacon provide insights into Asteraceae palaeo-polyploidization history and plant inulin production.</title>
        <authorList>
            <person name="Fan W."/>
            <person name="Wang S."/>
            <person name="Wang H."/>
            <person name="Wang A."/>
            <person name="Jiang F."/>
            <person name="Liu H."/>
            <person name="Zhao H."/>
            <person name="Xu D."/>
            <person name="Zhang Y."/>
        </authorList>
    </citation>
    <scope>NUCLEOTIDE SEQUENCE [LARGE SCALE GENOMIC DNA]</scope>
    <source>
        <strain evidence="2">cv. Niubang</strain>
    </source>
</reference>
<reference evidence="1 2" key="2">
    <citation type="journal article" date="2022" name="Mol. Ecol. Resour.">
        <title>The genomes of chicory, endive, great burdock and yacon provide insights into Asteraceae paleo-polyploidization history and plant inulin production.</title>
        <authorList>
            <person name="Fan W."/>
            <person name="Wang S."/>
            <person name="Wang H."/>
            <person name="Wang A."/>
            <person name="Jiang F."/>
            <person name="Liu H."/>
            <person name="Zhao H."/>
            <person name="Xu D."/>
            <person name="Zhang Y."/>
        </authorList>
    </citation>
    <scope>NUCLEOTIDE SEQUENCE [LARGE SCALE GENOMIC DNA]</scope>
    <source>
        <strain evidence="2">cv. Niubang</strain>
    </source>
</reference>
<comment type="caution">
    <text evidence="1">The sequence shown here is derived from an EMBL/GenBank/DDBJ whole genome shotgun (WGS) entry which is preliminary data.</text>
</comment>
<organism evidence="1 2">
    <name type="scientific">Arctium lappa</name>
    <name type="common">Greater burdock</name>
    <name type="synonym">Lappa major</name>
    <dbReference type="NCBI Taxonomy" id="4217"/>
    <lineage>
        <taxon>Eukaryota</taxon>
        <taxon>Viridiplantae</taxon>
        <taxon>Streptophyta</taxon>
        <taxon>Embryophyta</taxon>
        <taxon>Tracheophyta</taxon>
        <taxon>Spermatophyta</taxon>
        <taxon>Magnoliopsida</taxon>
        <taxon>eudicotyledons</taxon>
        <taxon>Gunneridae</taxon>
        <taxon>Pentapetalae</taxon>
        <taxon>asterids</taxon>
        <taxon>campanulids</taxon>
        <taxon>Asterales</taxon>
        <taxon>Asteraceae</taxon>
        <taxon>Carduoideae</taxon>
        <taxon>Cardueae</taxon>
        <taxon>Arctiinae</taxon>
        <taxon>Arctium</taxon>
    </lineage>
</organism>
<name>A0ACB9FF50_ARCLA</name>
<evidence type="ECO:0000313" key="1">
    <source>
        <dbReference type="EMBL" id="KAI3769958.1"/>
    </source>
</evidence>
<sequence length="199" mass="22931">MDKSRPSREQCLVEWARPLLKDSNNIERIMDPKLDSHYPVAAAKQAATLASRCLSHHPKCRPTMNEVVKTLENVLELDDFPVDFFVYIVPKEGSDQSSIKEEKGEEMDHSKQKEQHNDNSSSGGEEKVEVVVEKKEKGRRREPERKDHRHKHRIKSMRSRAVYSDTTLYKNFKKGSNFPLLPQPKENGGVKLLNRNLGL</sequence>
<dbReference type="EMBL" id="CM042047">
    <property type="protein sequence ID" value="KAI3769958.1"/>
    <property type="molecule type" value="Genomic_DNA"/>
</dbReference>
<proteinExistence type="predicted"/>
<accession>A0ACB9FF50</accession>
<protein>
    <submittedName>
        <fullName evidence="1">Uncharacterized protein</fullName>
    </submittedName>
</protein>
<gene>
    <name evidence="1" type="ORF">L6452_01075</name>
</gene>
<keyword evidence="2" id="KW-1185">Reference proteome</keyword>
<evidence type="ECO:0000313" key="2">
    <source>
        <dbReference type="Proteomes" id="UP001055879"/>
    </source>
</evidence>